<gene>
    <name evidence="8" type="ORF">OHV25_35675</name>
</gene>
<dbReference type="PRINTS" id="PR00385">
    <property type="entry name" value="P450"/>
</dbReference>
<evidence type="ECO:0000256" key="4">
    <source>
        <dbReference type="ARBA" id="ARBA00023002"/>
    </source>
</evidence>
<proteinExistence type="inferred from homology"/>
<keyword evidence="3 7" id="KW-0479">Metal-binding</keyword>
<keyword evidence="2 7" id="KW-0349">Heme</keyword>
<dbReference type="GO" id="GO:0016705">
    <property type="term" value="F:oxidoreductase activity, acting on paired donors, with incorporation or reduction of molecular oxygen"/>
    <property type="evidence" value="ECO:0007669"/>
    <property type="project" value="InterPro"/>
</dbReference>
<sequence length="415" mass="45649">MTAMPHARNSSRLAGAISLQLFSKNSGSDRYALSAELRKLSPVFVSPLGTVVLSRYQDCLELLKSQDFEVESAEWRDASRPGWREYAGISDFYQCMLFRDPPDHTRLRRLISGAFTRRRVEELRPSVEAQVARALDTIARLGEDGSAVDLYPELTFPLPIAVIADLLGVPEEDRETFHDVAHDFVALTEPACTAEELLRAETALGRLRAYFEELVARRRGAPQDDLTSALVAVHDTDGDRLDGEELIQTLVMVFIAGFETTVNLLGNGIVALLEHPEAAAELRQDPALAEAVVDEVLRYDTPVQYVGRRAVRDTRIADVPVPKGAAVIAVLGAANRDPARFPDPDRFDIHRTGTRPASFGSGIHYCIGAALGRMEAEIVFSALLTRFPRLAAAKPPVRSAAINMNGFYEIPVTLD</sequence>
<dbReference type="AlphaFoldDB" id="A0AAU2H8U6"/>
<evidence type="ECO:0000313" key="8">
    <source>
        <dbReference type="EMBL" id="WTU44553.1"/>
    </source>
</evidence>
<accession>A0AAU2H8U6</accession>
<name>A0AAU2H8U6_9ACTN</name>
<protein>
    <submittedName>
        <fullName evidence="8">Cytochrome P450</fullName>
    </submittedName>
</protein>
<dbReference type="PANTHER" id="PTHR46696">
    <property type="entry name" value="P450, PUTATIVE (EUROFUNG)-RELATED"/>
    <property type="match status" value="1"/>
</dbReference>
<dbReference type="GO" id="GO:0020037">
    <property type="term" value="F:heme binding"/>
    <property type="evidence" value="ECO:0007669"/>
    <property type="project" value="InterPro"/>
</dbReference>
<dbReference type="PROSITE" id="PS00086">
    <property type="entry name" value="CYTOCHROME_P450"/>
    <property type="match status" value="1"/>
</dbReference>
<dbReference type="PRINTS" id="PR00359">
    <property type="entry name" value="BP450"/>
</dbReference>
<evidence type="ECO:0000256" key="6">
    <source>
        <dbReference type="ARBA" id="ARBA00023033"/>
    </source>
</evidence>
<dbReference type="GO" id="GO:0004497">
    <property type="term" value="F:monooxygenase activity"/>
    <property type="evidence" value="ECO:0007669"/>
    <property type="project" value="UniProtKB-KW"/>
</dbReference>
<evidence type="ECO:0000256" key="2">
    <source>
        <dbReference type="ARBA" id="ARBA00022617"/>
    </source>
</evidence>
<evidence type="ECO:0000256" key="3">
    <source>
        <dbReference type="ARBA" id="ARBA00022723"/>
    </source>
</evidence>
<dbReference type="Gene3D" id="1.10.630.10">
    <property type="entry name" value="Cytochrome P450"/>
    <property type="match status" value="1"/>
</dbReference>
<organism evidence="8">
    <name type="scientific">Streptomyces sp. NBC_00060</name>
    <dbReference type="NCBI Taxonomy" id="2975636"/>
    <lineage>
        <taxon>Bacteria</taxon>
        <taxon>Bacillati</taxon>
        <taxon>Actinomycetota</taxon>
        <taxon>Actinomycetes</taxon>
        <taxon>Kitasatosporales</taxon>
        <taxon>Streptomycetaceae</taxon>
        <taxon>Streptomyces</taxon>
    </lineage>
</organism>
<dbReference type="EMBL" id="CP108253">
    <property type="protein sequence ID" value="WTU44553.1"/>
    <property type="molecule type" value="Genomic_DNA"/>
</dbReference>
<dbReference type="InterPro" id="IPR001128">
    <property type="entry name" value="Cyt_P450"/>
</dbReference>
<dbReference type="GO" id="GO:0005506">
    <property type="term" value="F:iron ion binding"/>
    <property type="evidence" value="ECO:0007669"/>
    <property type="project" value="InterPro"/>
</dbReference>
<keyword evidence="4 7" id="KW-0560">Oxidoreductase</keyword>
<evidence type="ECO:0000256" key="7">
    <source>
        <dbReference type="RuleBase" id="RU000461"/>
    </source>
</evidence>
<dbReference type="CDD" id="cd20625">
    <property type="entry name" value="CYP164-like"/>
    <property type="match status" value="1"/>
</dbReference>
<evidence type="ECO:0000256" key="5">
    <source>
        <dbReference type="ARBA" id="ARBA00023004"/>
    </source>
</evidence>
<evidence type="ECO:0000256" key="1">
    <source>
        <dbReference type="ARBA" id="ARBA00010617"/>
    </source>
</evidence>
<reference evidence="8" key="1">
    <citation type="submission" date="2022-10" db="EMBL/GenBank/DDBJ databases">
        <title>The complete genomes of actinobacterial strains from the NBC collection.</title>
        <authorList>
            <person name="Joergensen T.S."/>
            <person name="Alvarez Arevalo M."/>
            <person name="Sterndorff E.B."/>
            <person name="Faurdal D."/>
            <person name="Vuksanovic O."/>
            <person name="Mourched A.-S."/>
            <person name="Charusanti P."/>
            <person name="Shaw S."/>
            <person name="Blin K."/>
            <person name="Weber T."/>
        </authorList>
    </citation>
    <scope>NUCLEOTIDE SEQUENCE</scope>
    <source>
        <strain evidence="8">NBC_00060</strain>
    </source>
</reference>
<dbReference type="InterPro" id="IPR036396">
    <property type="entry name" value="Cyt_P450_sf"/>
</dbReference>
<keyword evidence="6 7" id="KW-0503">Monooxygenase</keyword>
<dbReference type="InterPro" id="IPR002397">
    <property type="entry name" value="Cyt_P450_B"/>
</dbReference>
<comment type="similarity">
    <text evidence="1 7">Belongs to the cytochrome P450 family.</text>
</comment>
<dbReference type="PANTHER" id="PTHR46696:SF1">
    <property type="entry name" value="CYTOCHROME P450 YJIB-RELATED"/>
    <property type="match status" value="1"/>
</dbReference>
<dbReference type="InterPro" id="IPR017972">
    <property type="entry name" value="Cyt_P450_CS"/>
</dbReference>
<dbReference type="FunFam" id="1.10.630.10:FF:000018">
    <property type="entry name" value="Cytochrome P450 monooxygenase"/>
    <property type="match status" value="1"/>
</dbReference>
<dbReference type="Pfam" id="PF00067">
    <property type="entry name" value="p450"/>
    <property type="match status" value="1"/>
</dbReference>
<keyword evidence="5 7" id="KW-0408">Iron</keyword>
<dbReference type="SUPFAM" id="SSF48264">
    <property type="entry name" value="Cytochrome P450"/>
    <property type="match status" value="1"/>
</dbReference>